<evidence type="ECO:0000313" key="2">
    <source>
        <dbReference type="Proteomes" id="UP000789508"/>
    </source>
</evidence>
<comment type="caution">
    <text evidence="1">The sequence shown here is derived from an EMBL/GenBank/DDBJ whole genome shotgun (WGS) entry which is preliminary data.</text>
</comment>
<sequence length="119" mass="14119">MEKPTNGSTAGNRIIYSWNTQKWEEKDSVEKNNNPPSEVIEEEKKKIRQYLKENSIQKVKYSVDLQVEYTNKKTKTIHMGSNEDRPEFCWIRSYFAYLEEEKGVRREGLFFGQEIDSSN</sequence>
<dbReference type="AlphaFoldDB" id="A0A9N9HYA9"/>
<gene>
    <name evidence="1" type="ORF">ALEPTO_LOCUS11916</name>
</gene>
<organism evidence="1 2">
    <name type="scientific">Ambispora leptoticha</name>
    <dbReference type="NCBI Taxonomy" id="144679"/>
    <lineage>
        <taxon>Eukaryota</taxon>
        <taxon>Fungi</taxon>
        <taxon>Fungi incertae sedis</taxon>
        <taxon>Mucoromycota</taxon>
        <taxon>Glomeromycotina</taxon>
        <taxon>Glomeromycetes</taxon>
        <taxon>Archaeosporales</taxon>
        <taxon>Ambisporaceae</taxon>
        <taxon>Ambispora</taxon>
    </lineage>
</organism>
<name>A0A9N9HYA9_9GLOM</name>
<evidence type="ECO:0000313" key="1">
    <source>
        <dbReference type="EMBL" id="CAG8711268.1"/>
    </source>
</evidence>
<accession>A0A9N9HYA9</accession>
<proteinExistence type="predicted"/>
<dbReference type="Proteomes" id="UP000789508">
    <property type="component" value="Unassembled WGS sequence"/>
</dbReference>
<protein>
    <submittedName>
        <fullName evidence="1">13363_t:CDS:1</fullName>
    </submittedName>
</protein>
<keyword evidence="2" id="KW-1185">Reference proteome</keyword>
<reference evidence="1" key="1">
    <citation type="submission" date="2021-06" db="EMBL/GenBank/DDBJ databases">
        <authorList>
            <person name="Kallberg Y."/>
            <person name="Tangrot J."/>
            <person name="Rosling A."/>
        </authorList>
    </citation>
    <scope>NUCLEOTIDE SEQUENCE</scope>
    <source>
        <strain evidence="1">FL130A</strain>
    </source>
</reference>
<dbReference type="EMBL" id="CAJVPS010022627">
    <property type="protein sequence ID" value="CAG8711268.1"/>
    <property type="molecule type" value="Genomic_DNA"/>
</dbReference>
<feature type="non-terminal residue" evidence="1">
    <location>
        <position position="119"/>
    </location>
</feature>